<organism evidence="1 2">
    <name type="scientific">Stigmatella ashevillensis</name>
    <dbReference type="NCBI Taxonomy" id="2995309"/>
    <lineage>
        <taxon>Bacteria</taxon>
        <taxon>Pseudomonadati</taxon>
        <taxon>Myxococcota</taxon>
        <taxon>Myxococcia</taxon>
        <taxon>Myxococcales</taxon>
        <taxon>Cystobacterineae</taxon>
        <taxon>Archangiaceae</taxon>
        <taxon>Stigmatella</taxon>
    </lineage>
</organism>
<evidence type="ECO:0000313" key="1">
    <source>
        <dbReference type="EMBL" id="MDC0714070.1"/>
    </source>
</evidence>
<comment type="caution">
    <text evidence="1">The sequence shown here is derived from an EMBL/GenBank/DDBJ whole genome shotgun (WGS) entry which is preliminary data.</text>
</comment>
<reference evidence="1 2" key="1">
    <citation type="submission" date="2022-11" db="EMBL/GenBank/DDBJ databases">
        <title>Minimal conservation of predation-associated metabolite biosynthetic gene clusters underscores biosynthetic potential of Myxococcota including descriptions for ten novel species: Archangium lansinium sp. nov., Myxococcus landrumus sp. nov., Nannocystis bai.</title>
        <authorList>
            <person name="Ahearne A."/>
            <person name="Stevens C."/>
            <person name="Dowd S."/>
        </authorList>
    </citation>
    <scope>NUCLEOTIDE SEQUENCE [LARGE SCALE GENOMIC DNA]</scope>
    <source>
        <strain evidence="1 2">NCWAL01</strain>
    </source>
</reference>
<dbReference type="Proteomes" id="UP001221838">
    <property type="component" value="Unassembled WGS sequence"/>
</dbReference>
<keyword evidence="2" id="KW-1185">Reference proteome</keyword>
<evidence type="ECO:0000313" key="2">
    <source>
        <dbReference type="Proteomes" id="UP001221838"/>
    </source>
</evidence>
<name>A0ABT5DK84_9BACT</name>
<protein>
    <submittedName>
        <fullName evidence="1">Uncharacterized protein</fullName>
    </submittedName>
</protein>
<sequence>MSASTQSIQVYVFEDRFYVPDVGRTVEEVSVDIEPVRTVAAVDAAGLAGALQATIERGNPRIPTPNRNSYEPIIIKASSAKSWRDFEKRALCFMITRYPEHFEVVPSKRTRGGRWDFNHSNIGTLPSEAGARGLAAWLVEYVKSVESATSS</sequence>
<dbReference type="RefSeq" id="WP_272144590.1">
    <property type="nucleotide sequence ID" value="NZ_JAQNDM010000002.1"/>
</dbReference>
<proteinExistence type="predicted"/>
<accession>A0ABT5DK84</accession>
<dbReference type="EMBL" id="JAQNDM010000002">
    <property type="protein sequence ID" value="MDC0714070.1"/>
    <property type="molecule type" value="Genomic_DNA"/>
</dbReference>
<gene>
    <name evidence="1" type="ORF">POL68_36735</name>
</gene>